<comment type="catalytic activity">
    <reaction evidence="9 10">
        <text>a long-chain fatty acyl-CoA + 2 NADPH + 2 H(+) = a long-chain primary fatty alcohol + 2 NADP(+) + CoA</text>
        <dbReference type="Rhea" id="RHEA:52716"/>
        <dbReference type="ChEBI" id="CHEBI:15378"/>
        <dbReference type="ChEBI" id="CHEBI:57287"/>
        <dbReference type="ChEBI" id="CHEBI:57783"/>
        <dbReference type="ChEBI" id="CHEBI:58349"/>
        <dbReference type="ChEBI" id="CHEBI:77396"/>
        <dbReference type="ChEBI" id="CHEBI:83139"/>
        <dbReference type="EC" id="1.2.1.84"/>
    </reaction>
</comment>
<dbReference type="InterPro" id="IPR033640">
    <property type="entry name" value="FAR_C"/>
</dbReference>
<comment type="function">
    <text evidence="10">Catalyzes the reduction of fatty acyl-CoA to fatty alcohols.</text>
</comment>
<keyword evidence="4 10" id="KW-0812">Transmembrane</keyword>
<feature type="domain" description="Thioester reductase (TE)" evidence="12">
    <location>
        <begin position="43"/>
        <end position="315"/>
    </location>
</feature>
<comment type="subcellular location">
    <subcellularLocation>
        <location evidence="1">Membrane</location>
        <topology evidence="1">Multi-pass membrane protein</topology>
    </subcellularLocation>
</comment>
<dbReference type="FunFam" id="3.40.50.720:FF:000143">
    <property type="entry name" value="Fatty acyl-CoA reductase"/>
    <property type="match status" value="1"/>
</dbReference>
<evidence type="ECO:0000259" key="12">
    <source>
        <dbReference type="Pfam" id="PF07993"/>
    </source>
</evidence>
<feature type="transmembrane region" description="Helical" evidence="10">
    <location>
        <begin position="390"/>
        <end position="411"/>
    </location>
</feature>
<evidence type="ECO:0000256" key="9">
    <source>
        <dbReference type="ARBA" id="ARBA00052530"/>
    </source>
</evidence>
<dbReference type="GO" id="GO:0016020">
    <property type="term" value="C:membrane"/>
    <property type="evidence" value="ECO:0007669"/>
    <property type="project" value="UniProtKB-SubCell"/>
</dbReference>
<evidence type="ECO:0000256" key="6">
    <source>
        <dbReference type="ARBA" id="ARBA00022989"/>
    </source>
</evidence>
<keyword evidence="8 10" id="KW-0472">Membrane</keyword>
<evidence type="ECO:0000256" key="8">
    <source>
        <dbReference type="ARBA" id="ARBA00023136"/>
    </source>
</evidence>
<dbReference type="Gene3D" id="3.40.50.720">
    <property type="entry name" value="NAD(P)-binding Rossmann-like Domain"/>
    <property type="match status" value="1"/>
</dbReference>
<keyword evidence="10" id="KW-0560">Oxidoreductase</keyword>
<dbReference type="CDD" id="cd05236">
    <property type="entry name" value="FAR-N_SDR_e"/>
    <property type="match status" value="1"/>
</dbReference>
<dbReference type="AlphaFoldDB" id="A0A8D8PYT6"/>
<evidence type="ECO:0000256" key="3">
    <source>
        <dbReference type="ARBA" id="ARBA00022516"/>
    </source>
</evidence>
<sequence length="539" mass="63451">MDYFEPRDNYYDSETTFSNTFVRTILDPTAPMYQFYKGLNIFLTGASGFMGKVFIEKVLRCYPEVGAIYILMRPKKNKTVQERIEEQFKDELFDRVKREQSDILQRKVHFISGDLNQPLLGISCSDQELIRTRVHVIVHAAASLRMDELVKDAFTLNVEATKQLLELATQCTQLKAFVHVSTLYTHSYRFDFEEKFYPTRLDYEEIQQLIELTSSEEIEILTPILFSREYNNTYAFTKAMGESVVEKYLHRLPLSMVRPSIVASTWKEPIVGWVNNMYGPGGVTVGAALGVIRTFYAEHDKKCDLIPVDVAINMIVGVIWKTALDHETKRGKEIVPIEPPVYNLSTSGEHPITWLEYMVLNREAGLREEYYVSSTLPVWHYAFTLEQYKIVYLLRVWFLHMIPGMIIDAGLRYMNMEPRLMKIYVKVMKFSKYFYPYVERDWDFSTRNVKSLLSQIPSQDLLNVDYSMRGFTWQDYMVFYFRGGKLYVMRDTYDNMDKGRTHMRRLKYIHYTLLIILGSLFTFILYKLFCPYSSTMFKY</sequence>
<feature type="domain" description="Fatty acyl-CoA reductase C-terminal" evidence="11">
    <location>
        <begin position="399"/>
        <end position="491"/>
    </location>
</feature>
<comment type="similarity">
    <text evidence="2 10">Belongs to the fatty acyl-CoA reductase family.</text>
</comment>
<keyword evidence="3 10" id="KW-0444">Lipid biosynthesis</keyword>
<dbReference type="PANTHER" id="PTHR11011">
    <property type="entry name" value="MALE STERILITY PROTEIN 2-RELATED"/>
    <property type="match status" value="1"/>
</dbReference>
<dbReference type="InterPro" id="IPR036291">
    <property type="entry name" value="NAD(P)-bd_dom_sf"/>
</dbReference>
<evidence type="ECO:0000256" key="5">
    <source>
        <dbReference type="ARBA" id="ARBA00022857"/>
    </source>
</evidence>
<dbReference type="PANTHER" id="PTHR11011:SF116">
    <property type="entry name" value="FATTY ACYL-COA REDUCTASE CG5065-RELATED"/>
    <property type="match status" value="1"/>
</dbReference>
<dbReference type="EC" id="1.2.1.84" evidence="10"/>
<dbReference type="SUPFAM" id="SSF51735">
    <property type="entry name" value="NAD(P)-binding Rossmann-fold domains"/>
    <property type="match status" value="1"/>
</dbReference>
<dbReference type="Pfam" id="PF03015">
    <property type="entry name" value="Sterile"/>
    <property type="match status" value="1"/>
</dbReference>
<keyword evidence="6 10" id="KW-1133">Transmembrane helix</keyword>
<evidence type="ECO:0000259" key="11">
    <source>
        <dbReference type="Pfam" id="PF03015"/>
    </source>
</evidence>
<reference evidence="13" key="1">
    <citation type="submission" date="2021-05" db="EMBL/GenBank/DDBJ databases">
        <authorList>
            <person name="Alioto T."/>
            <person name="Alioto T."/>
            <person name="Gomez Garrido J."/>
        </authorList>
    </citation>
    <scope>NUCLEOTIDE SEQUENCE</scope>
</reference>
<evidence type="ECO:0000256" key="10">
    <source>
        <dbReference type="RuleBase" id="RU363097"/>
    </source>
</evidence>
<name>A0A8D8PYT6_9HEMI</name>
<dbReference type="GO" id="GO:0080019">
    <property type="term" value="F:alcohol-forming very long-chain fatty acyl-CoA reductase activity"/>
    <property type="evidence" value="ECO:0007669"/>
    <property type="project" value="InterPro"/>
</dbReference>
<evidence type="ECO:0000256" key="7">
    <source>
        <dbReference type="ARBA" id="ARBA00023098"/>
    </source>
</evidence>
<keyword evidence="7 10" id="KW-0443">Lipid metabolism</keyword>
<keyword evidence="5 10" id="KW-0521">NADP</keyword>
<protein>
    <recommendedName>
        <fullName evidence="10">Fatty acyl-CoA reductase</fullName>
        <ecNumber evidence="10">1.2.1.84</ecNumber>
    </recommendedName>
</protein>
<accession>A0A8D8PYT6</accession>
<organism evidence="13">
    <name type="scientific">Cacopsylla melanoneura</name>
    <dbReference type="NCBI Taxonomy" id="428564"/>
    <lineage>
        <taxon>Eukaryota</taxon>
        <taxon>Metazoa</taxon>
        <taxon>Ecdysozoa</taxon>
        <taxon>Arthropoda</taxon>
        <taxon>Hexapoda</taxon>
        <taxon>Insecta</taxon>
        <taxon>Pterygota</taxon>
        <taxon>Neoptera</taxon>
        <taxon>Paraneoptera</taxon>
        <taxon>Hemiptera</taxon>
        <taxon>Sternorrhyncha</taxon>
        <taxon>Psylloidea</taxon>
        <taxon>Psyllidae</taxon>
        <taxon>Psyllinae</taxon>
        <taxon>Cacopsylla</taxon>
    </lineage>
</organism>
<feature type="transmembrane region" description="Helical" evidence="10">
    <location>
        <begin position="508"/>
        <end position="529"/>
    </location>
</feature>
<dbReference type="InterPro" id="IPR026055">
    <property type="entry name" value="FAR"/>
</dbReference>
<evidence type="ECO:0000256" key="2">
    <source>
        <dbReference type="ARBA" id="ARBA00005928"/>
    </source>
</evidence>
<dbReference type="EMBL" id="HBUF01047234">
    <property type="protein sequence ID" value="CAG6620212.1"/>
    <property type="molecule type" value="Transcribed_RNA"/>
</dbReference>
<evidence type="ECO:0000256" key="1">
    <source>
        <dbReference type="ARBA" id="ARBA00004141"/>
    </source>
</evidence>
<evidence type="ECO:0000313" key="13">
    <source>
        <dbReference type="EMBL" id="CAG6620212.1"/>
    </source>
</evidence>
<dbReference type="GO" id="GO:0035336">
    <property type="term" value="P:long-chain fatty-acyl-CoA metabolic process"/>
    <property type="evidence" value="ECO:0007669"/>
    <property type="project" value="TreeGrafter"/>
</dbReference>
<dbReference type="GO" id="GO:0102965">
    <property type="term" value="F:alcohol-forming long-chain fatty acyl-CoA reductase activity"/>
    <property type="evidence" value="ECO:0007669"/>
    <property type="project" value="UniProtKB-EC"/>
</dbReference>
<proteinExistence type="inferred from homology"/>
<evidence type="ECO:0000256" key="4">
    <source>
        <dbReference type="ARBA" id="ARBA00022692"/>
    </source>
</evidence>
<dbReference type="Pfam" id="PF07993">
    <property type="entry name" value="NAD_binding_4"/>
    <property type="match status" value="1"/>
</dbReference>
<dbReference type="CDD" id="cd09071">
    <property type="entry name" value="FAR_C"/>
    <property type="match status" value="1"/>
</dbReference>
<dbReference type="InterPro" id="IPR013120">
    <property type="entry name" value="FAR_NAD-bd"/>
</dbReference>
<dbReference type="GO" id="GO:0005777">
    <property type="term" value="C:peroxisome"/>
    <property type="evidence" value="ECO:0007669"/>
    <property type="project" value="TreeGrafter"/>
</dbReference>